<dbReference type="Gene3D" id="3.30.10.10">
    <property type="entry name" value="Trypsin Inhibitor V, subunit A"/>
    <property type="match status" value="1"/>
</dbReference>
<dbReference type="GO" id="GO:0009611">
    <property type="term" value="P:response to wounding"/>
    <property type="evidence" value="ECO:0007669"/>
    <property type="project" value="InterPro"/>
</dbReference>
<dbReference type="OrthoDB" id="648561at2759"/>
<comment type="caution">
    <text evidence="4">The sequence shown here is derived from an EMBL/GenBank/DDBJ whole genome shotgun (WGS) entry which is preliminary data.</text>
</comment>
<evidence type="ECO:0000256" key="2">
    <source>
        <dbReference type="ARBA" id="ARBA00022690"/>
    </source>
</evidence>
<keyword evidence="2" id="KW-0646">Protease inhibitor</keyword>
<evidence type="ECO:0000256" key="1">
    <source>
        <dbReference type="ARBA" id="ARBA00008210"/>
    </source>
</evidence>
<organism evidence="4 5">
    <name type="scientific">Dioscorea zingiberensis</name>
    <dbReference type="NCBI Taxonomy" id="325984"/>
    <lineage>
        <taxon>Eukaryota</taxon>
        <taxon>Viridiplantae</taxon>
        <taxon>Streptophyta</taxon>
        <taxon>Embryophyta</taxon>
        <taxon>Tracheophyta</taxon>
        <taxon>Spermatophyta</taxon>
        <taxon>Magnoliopsida</taxon>
        <taxon>Liliopsida</taxon>
        <taxon>Dioscoreales</taxon>
        <taxon>Dioscoreaceae</taxon>
        <taxon>Dioscorea</taxon>
    </lineage>
</organism>
<proteinExistence type="inferred from homology"/>
<dbReference type="PANTHER" id="PTHR33091:SF73">
    <property type="entry name" value="INHIBITOR OF TRYPSIN AND HAGEMAN FACTOR-LIKE"/>
    <property type="match status" value="1"/>
</dbReference>
<accession>A0A9D5D0K5</accession>
<comment type="similarity">
    <text evidence="1">Belongs to the protease inhibitor I13 (potato type I serine protease inhibitor) family.</text>
</comment>
<protein>
    <submittedName>
        <fullName evidence="4">Uncharacterized protein</fullName>
    </submittedName>
</protein>
<evidence type="ECO:0000256" key="3">
    <source>
        <dbReference type="ARBA" id="ARBA00022900"/>
    </source>
</evidence>
<sequence length="72" mass="7668">MASKCAGPKTSWPELNGVEGSIAKATIEKENPNVHVILVWPVMEAASSDLDCTRVLVILDYHGHVVGTPKVG</sequence>
<dbReference type="GO" id="GO:0004867">
    <property type="term" value="F:serine-type endopeptidase inhibitor activity"/>
    <property type="evidence" value="ECO:0007669"/>
    <property type="project" value="UniProtKB-KW"/>
</dbReference>
<evidence type="ECO:0000313" key="5">
    <source>
        <dbReference type="Proteomes" id="UP001085076"/>
    </source>
</evidence>
<name>A0A9D5D0K5_9LILI</name>
<dbReference type="Pfam" id="PF00280">
    <property type="entry name" value="potato_inhibit"/>
    <property type="match status" value="1"/>
</dbReference>
<dbReference type="InterPro" id="IPR000864">
    <property type="entry name" value="Prot_inh_pot1"/>
</dbReference>
<dbReference type="EMBL" id="JAGGNH010000002">
    <property type="protein sequence ID" value="KAJ0982389.1"/>
    <property type="molecule type" value="Genomic_DNA"/>
</dbReference>
<dbReference type="AlphaFoldDB" id="A0A9D5D0K5"/>
<dbReference type="SUPFAM" id="SSF54654">
    <property type="entry name" value="CI-2 family of serine protease inhibitors"/>
    <property type="match status" value="1"/>
</dbReference>
<keyword evidence="5" id="KW-1185">Reference proteome</keyword>
<reference evidence="4" key="2">
    <citation type="journal article" date="2022" name="Hortic Res">
        <title>The genome of Dioscorea zingiberensis sheds light on the biosynthesis, origin and evolution of the medicinally important diosgenin saponins.</title>
        <authorList>
            <person name="Li Y."/>
            <person name="Tan C."/>
            <person name="Li Z."/>
            <person name="Guo J."/>
            <person name="Li S."/>
            <person name="Chen X."/>
            <person name="Wang C."/>
            <person name="Dai X."/>
            <person name="Yang H."/>
            <person name="Song W."/>
            <person name="Hou L."/>
            <person name="Xu J."/>
            <person name="Tong Z."/>
            <person name="Xu A."/>
            <person name="Yuan X."/>
            <person name="Wang W."/>
            <person name="Yang Q."/>
            <person name="Chen L."/>
            <person name="Sun Z."/>
            <person name="Wang K."/>
            <person name="Pan B."/>
            <person name="Chen J."/>
            <person name="Bao Y."/>
            <person name="Liu F."/>
            <person name="Qi X."/>
            <person name="Gang D.R."/>
            <person name="Wen J."/>
            <person name="Li J."/>
        </authorList>
    </citation>
    <scope>NUCLEOTIDE SEQUENCE</scope>
    <source>
        <strain evidence="4">Dzin_1.0</strain>
    </source>
</reference>
<reference evidence="4" key="1">
    <citation type="submission" date="2021-03" db="EMBL/GenBank/DDBJ databases">
        <authorList>
            <person name="Li Z."/>
            <person name="Yang C."/>
        </authorList>
    </citation>
    <scope>NUCLEOTIDE SEQUENCE</scope>
    <source>
        <strain evidence="4">Dzin_1.0</strain>
        <tissue evidence="4">Leaf</tissue>
    </source>
</reference>
<dbReference type="PANTHER" id="PTHR33091">
    <property type="entry name" value="PROTEIN, PUTATIVE, EXPRESSED-RELATED"/>
    <property type="match status" value="1"/>
</dbReference>
<keyword evidence="3" id="KW-0722">Serine protease inhibitor</keyword>
<evidence type="ECO:0000313" key="4">
    <source>
        <dbReference type="EMBL" id="KAJ0982389.1"/>
    </source>
</evidence>
<gene>
    <name evidence="4" type="ORF">J5N97_010644</name>
</gene>
<dbReference type="Proteomes" id="UP001085076">
    <property type="component" value="Miscellaneous, Linkage group lg02"/>
</dbReference>
<dbReference type="InterPro" id="IPR036354">
    <property type="entry name" value="Prot_inh_pot1_sf"/>
</dbReference>